<organism evidence="1 2">
    <name type="scientific">Holothuria leucospilota</name>
    <name type="common">Black long sea cucumber</name>
    <name type="synonym">Mertensiothuria leucospilota</name>
    <dbReference type="NCBI Taxonomy" id="206669"/>
    <lineage>
        <taxon>Eukaryota</taxon>
        <taxon>Metazoa</taxon>
        <taxon>Echinodermata</taxon>
        <taxon>Eleutherozoa</taxon>
        <taxon>Echinozoa</taxon>
        <taxon>Holothuroidea</taxon>
        <taxon>Aspidochirotacea</taxon>
        <taxon>Aspidochirotida</taxon>
        <taxon>Holothuriidae</taxon>
        <taxon>Holothuria</taxon>
    </lineage>
</organism>
<proteinExistence type="predicted"/>
<name>A0A9Q0YNN0_HOLLE</name>
<sequence>MSDKRCSNNAKWINVKLQSTKVTQWKISVGSHGSPPKYARGPQLSKSSPGAYFDFVDLGVFIISTSNQVQSHQEELEEGRMRVIPPACSAISYTVA</sequence>
<accession>A0A9Q0YNN0</accession>
<dbReference type="Proteomes" id="UP001152320">
    <property type="component" value="Chromosome 17"/>
</dbReference>
<keyword evidence="2" id="KW-1185">Reference proteome</keyword>
<gene>
    <name evidence="1" type="ORF">HOLleu_33429</name>
</gene>
<reference evidence="1" key="1">
    <citation type="submission" date="2021-10" db="EMBL/GenBank/DDBJ databases">
        <title>Tropical sea cucumber genome reveals ecological adaptation and Cuvierian tubules defense mechanism.</title>
        <authorList>
            <person name="Chen T."/>
        </authorList>
    </citation>
    <scope>NUCLEOTIDE SEQUENCE</scope>
    <source>
        <strain evidence="1">Nanhai2018</strain>
        <tissue evidence="1">Muscle</tissue>
    </source>
</reference>
<dbReference type="AlphaFoldDB" id="A0A9Q0YNN0"/>
<dbReference type="EMBL" id="JAIZAY010000017">
    <property type="protein sequence ID" value="KAJ8025780.1"/>
    <property type="molecule type" value="Genomic_DNA"/>
</dbReference>
<evidence type="ECO:0000313" key="2">
    <source>
        <dbReference type="Proteomes" id="UP001152320"/>
    </source>
</evidence>
<evidence type="ECO:0000313" key="1">
    <source>
        <dbReference type="EMBL" id="KAJ8025780.1"/>
    </source>
</evidence>
<comment type="caution">
    <text evidence="1">The sequence shown here is derived from an EMBL/GenBank/DDBJ whole genome shotgun (WGS) entry which is preliminary data.</text>
</comment>
<protein>
    <submittedName>
        <fullName evidence="1">Uncharacterized protein</fullName>
    </submittedName>
</protein>